<dbReference type="InterPro" id="IPR024079">
    <property type="entry name" value="MetalloPept_cat_dom_sf"/>
</dbReference>
<dbReference type="SUPFAM" id="SSF55486">
    <property type="entry name" value="Metalloproteases ('zincins'), catalytic domain"/>
    <property type="match status" value="2"/>
</dbReference>
<evidence type="ECO:0000313" key="3">
    <source>
        <dbReference type="EnsemblMetazoa" id="PPAI010988-PA"/>
    </source>
</evidence>
<dbReference type="InterPro" id="IPR001506">
    <property type="entry name" value="Peptidase_M12A"/>
</dbReference>
<dbReference type="EnsemblMetazoa" id="PPAI010988-RA">
    <property type="protein sequence ID" value="PPAI010988-PA"/>
    <property type="gene ID" value="PPAI010988"/>
</dbReference>
<feature type="binding site" evidence="1">
    <location>
        <position position="429"/>
    </location>
    <ligand>
        <name>Zn(2+)</name>
        <dbReference type="ChEBI" id="CHEBI:29105"/>
        <note>catalytic</note>
    </ligand>
</feature>
<dbReference type="Proteomes" id="UP000092462">
    <property type="component" value="Unassembled WGS sequence"/>
</dbReference>
<keyword evidence="1 2" id="KW-0645">Protease</keyword>
<proteinExistence type="predicted"/>
<feature type="active site" evidence="1">
    <location>
        <position position="420"/>
    </location>
</feature>
<organism evidence="3 4">
    <name type="scientific">Phlebotomus papatasi</name>
    <name type="common">Sandfly</name>
    <dbReference type="NCBI Taxonomy" id="29031"/>
    <lineage>
        <taxon>Eukaryota</taxon>
        <taxon>Metazoa</taxon>
        <taxon>Ecdysozoa</taxon>
        <taxon>Arthropoda</taxon>
        <taxon>Hexapoda</taxon>
        <taxon>Insecta</taxon>
        <taxon>Pterygota</taxon>
        <taxon>Neoptera</taxon>
        <taxon>Endopterygota</taxon>
        <taxon>Diptera</taxon>
        <taxon>Nematocera</taxon>
        <taxon>Psychodoidea</taxon>
        <taxon>Psychodidae</taxon>
        <taxon>Phlebotomus</taxon>
        <taxon>Phlebotomus</taxon>
    </lineage>
</organism>
<dbReference type="GO" id="GO:0004222">
    <property type="term" value="F:metalloendopeptidase activity"/>
    <property type="evidence" value="ECO:0007669"/>
    <property type="project" value="UniProtKB-UniRule"/>
</dbReference>
<dbReference type="PROSITE" id="PS51864">
    <property type="entry name" value="ASTACIN"/>
    <property type="match status" value="2"/>
</dbReference>
<dbReference type="EMBL" id="AJVK01008833">
    <property type="status" value="NOT_ANNOTATED_CDS"/>
    <property type="molecule type" value="Genomic_DNA"/>
</dbReference>
<feature type="active site" evidence="1">
    <location>
        <position position="157"/>
    </location>
</feature>
<accession>A0A1B0DR05</accession>
<feature type="binding site" evidence="1">
    <location>
        <position position="156"/>
    </location>
    <ligand>
        <name>Zn(2+)</name>
        <dbReference type="ChEBI" id="CHEBI:29105"/>
        <note>catalytic</note>
    </ligand>
</feature>
<evidence type="ECO:0000256" key="1">
    <source>
        <dbReference type="PROSITE-ProRule" id="PRU01211"/>
    </source>
</evidence>
<comment type="caution">
    <text evidence="1">Lacks conserved residue(s) required for the propagation of feature annotation.</text>
</comment>
<dbReference type="GO" id="GO:0006508">
    <property type="term" value="P:proteolysis"/>
    <property type="evidence" value="ECO:0007669"/>
    <property type="project" value="UniProtKB-KW"/>
</dbReference>
<dbReference type="VEuPathDB" id="VectorBase:PPAI010988"/>
<dbReference type="CDD" id="cd04280">
    <property type="entry name" value="ZnMc_astacin_like"/>
    <property type="match status" value="2"/>
</dbReference>
<comment type="cofactor">
    <cofactor evidence="1 2">
        <name>Zn(2+)</name>
        <dbReference type="ChEBI" id="CHEBI:29105"/>
    </cofactor>
    <text evidence="1 2">Binds 1 zinc ion per subunit.</text>
</comment>
<sequence length="524" mass="59765">MKWILLCCFLTTALAIPLNSRDDGFVGQPIEELGEYFEGDIVLTDEQKARIFDSMVDGRTGLLNPRYRWPNNILYYEYADHVTQEQREWIDLGLSNITGHTCLTFTPRTTETDYVYVTTSSSGCFSSLGRRGGRQQLNLQNNVPTQGCFRFGTVVHEFIHALGFHHSQTAYNRNDYVIIKFENIQSGTENNFVLQDRTTTSMYGLPYDYGSVMHYGPTAFSMNGEDTIVPTEEGAVIGQRLAMSTMDIQRLNRMYDCPEGHVNMKWILLCCFLTVTLAIPLNNKDDGFVGQPIEELGEHFEGDILLTDEEKTMIFDAMVDGRTGLLNPRYRWPNNILYYEYADHVTEIQREWIDLAIANLTGHTCLTFTPRTTETDYVYVTTTSSGCFSYLGRIGGRQQLNLQNNVPTQGCFRFGTVVHEFIHALGFHHTQTAYNRNDYVHIKFENIQAGTESNFVLRDRTTTTLYGLPYDYDSVMHYGPTAFSMNGQDTIVPTQEGAVFGQRLAMSTMDIQRLNRMYDCPDGQ</sequence>
<feature type="disulfide bond" evidence="1">
    <location>
        <begin position="102"/>
        <end position="257"/>
    </location>
</feature>
<dbReference type="Gene3D" id="3.40.390.10">
    <property type="entry name" value="Collagenase (Catalytic Domain)"/>
    <property type="match status" value="2"/>
</dbReference>
<keyword evidence="1 2" id="KW-0482">Metalloprotease</keyword>
<dbReference type="PANTHER" id="PTHR10127:SF814">
    <property type="entry name" value="MEPRIN A SUBUNIT BETA"/>
    <property type="match status" value="1"/>
</dbReference>
<dbReference type="AlphaFoldDB" id="A0A1B0DR05"/>
<feature type="binding site" evidence="1">
    <location>
        <position position="419"/>
    </location>
    <ligand>
        <name>Zn(2+)</name>
        <dbReference type="ChEBI" id="CHEBI:29105"/>
        <note>catalytic</note>
    </ligand>
</feature>
<name>A0A1B0DR05_PHLPP</name>
<feature type="binding site" evidence="1">
    <location>
        <position position="423"/>
    </location>
    <ligand>
        <name>Zn(2+)</name>
        <dbReference type="ChEBI" id="CHEBI:29105"/>
        <note>catalytic</note>
    </ligand>
</feature>
<keyword evidence="1 2" id="KW-0479">Metal-binding</keyword>
<feature type="disulfide bond" evidence="1">
    <location>
        <begin position="365"/>
        <end position="520"/>
    </location>
</feature>
<keyword evidence="1" id="KW-1015">Disulfide bond</keyword>
<evidence type="ECO:0000313" key="4">
    <source>
        <dbReference type="Proteomes" id="UP000092462"/>
    </source>
</evidence>
<dbReference type="PRINTS" id="PR00480">
    <property type="entry name" value="ASTACIN"/>
</dbReference>
<dbReference type="SMART" id="SM00235">
    <property type="entry name" value="ZnMc"/>
    <property type="match status" value="2"/>
</dbReference>
<dbReference type="PANTHER" id="PTHR10127">
    <property type="entry name" value="DISCOIDIN, CUB, EGF, LAMININ , AND ZINC METALLOPROTEASE DOMAIN CONTAINING"/>
    <property type="match status" value="1"/>
</dbReference>
<dbReference type="InterPro" id="IPR034035">
    <property type="entry name" value="Astacin-like_dom"/>
</dbReference>
<dbReference type="GO" id="GO:0008270">
    <property type="term" value="F:zinc ion binding"/>
    <property type="evidence" value="ECO:0007669"/>
    <property type="project" value="UniProtKB-UniRule"/>
</dbReference>
<dbReference type="VEuPathDB" id="VectorBase:PPAPM1_002256"/>
<evidence type="ECO:0000256" key="2">
    <source>
        <dbReference type="RuleBase" id="RU361183"/>
    </source>
</evidence>
<protein>
    <recommendedName>
        <fullName evidence="2">Metalloendopeptidase</fullName>
        <ecNumber evidence="2">3.4.24.-</ecNumber>
    </recommendedName>
</protein>
<feature type="binding site" evidence="1">
    <location>
        <position position="160"/>
    </location>
    <ligand>
        <name>Zn(2+)</name>
        <dbReference type="ChEBI" id="CHEBI:29105"/>
        <note>catalytic</note>
    </ligand>
</feature>
<feature type="binding site" evidence="1">
    <location>
        <position position="166"/>
    </location>
    <ligand>
        <name>Zn(2+)</name>
        <dbReference type="ChEBI" id="CHEBI:29105"/>
        <note>catalytic</note>
    </ligand>
</feature>
<keyword evidence="4" id="KW-1185">Reference proteome</keyword>
<reference evidence="3" key="1">
    <citation type="submission" date="2022-08" db="UniProtKB">
        <authorList>
            <consortium name="EnsemblMetazoa"/>
        </authorList>
    </citation>
    <scope>IDENTIFICATION</scope>
    <source>
        <strain evidence="3">Israel</strain>
    </source>
</reference>
<keyword evidence="1 2" id="KW-0862">Zinc</keyword>
<dbReference type="EC" id="3.4.24.-" evidence="2"/>
<dbReference type="InterPro" id="IPR006026">
    <property type="entry name" value="Peptidase_Metallo"/>
</dbReference>
<keyword evidence="1 2" id="KW-0378">Hydrolase</keyword>
<dbReference type="Pfam" id="PF01400">
    <property type="entry name" value="Astacin"/>
    <property type="match status" value="2"/>
</dbReference>
<dbReference type="VEuPathDB" id="VectorBase:PPAPM1_003752"/>